<keyword evidence="2 7" id="KW-0813">Transport</keyword>
<dbReference type="CDD" id="cd06261">
    <property type="entry name" value="TM_PBP2"/>
    <property type="match status" value="2"/>
</dbReference>
<dbReference type="Proteomes" id="UP000189177">
    <property type="component" value="Unassembled WGS sequence"/>
</dbReference>
<dbReference type="OrthoDB" id="9790211at2"/>
<gene>
    <name evidence="10" type="ORF">B1A74_13490</name>
</gene>
<dbReference type="PANTHER" id="PTHR30183:SF2">
    <property type="entry name" value="IRON UTILIZATION PROTEIN"/>
    <property type="match status" value="1"/>
</dbReference>
<feature type="transmembrane region" description="Helical" evidence="7">
    <location>
        <begin position="253"/>
        <end position="272"/>
    </location>
</feature>
<evidence type="ECO:0000313" key="11">
    <source>
        <dbReference type="Proteomes" id="UP000189177"/>
    </source>
</evidence>
<evidence type="ECO:0000256" key="5">
    <source>
        <dbReference type="ARBA" id="ARBA00022989"/>
    </source>
</evidence>
<evidence type="ECO:0000256" key="8">
    <source>
        <dbReference type="SAM" id="MobiDB-lite"/>
    </source>
</evidence>
<organism evidence="10 11">
    <name type="scientific">Thioalkalivibrio halophilus</name>
    <dbReference type="NCBI Taxonomy" id="252474"/>
    <lineage>
        <taxon>Bacteria</taxon>
        <taxon>Pseudomonadati</taxon>
        <taxon>Pseudomonadota</taxon>
        <taxon>Gammaproteobacteria</taxon>
        <taxon>Chromatiales</taxon>
        <taxon>Ectothiorhodospiraceae</taxon>
        <taxon>Thioalkalivibrio</taxon>
    </lineage>
</organism>
<keyword evidence="4 7" id="KW-0812">Transmembrane</keyword>
<feature type="transmembrane region" description="Helical" evidence="7">
    <location>
        <begin position="25"/>
        <end position="49"/>
    </location>
</feature>
<reference evidence="10 11" key="1">
    <citation type="submission" date="2017-02" db="EMBL/GenBank/DDBJ databases">
        <title>Genomic diversity within the haloalkaliphilic genus Thioalkalivibrio.</title>
        <authorList>
            <person name="Ahn A.-C."/>
            <person name="Meier-Kolthoff J."/>
            <person name="Overmars L."/>
            <person name="Richter M."/>
            <person name="Woyke T."/>
            <person name="Sorokin D.Y."/>
            <person name="Muyzer G."/>
        </authorList>
    </citation>
    <scope>NUCLEOTIDE SEQUENCE [LARGE SCALE GENOMIC DNA]</scope>
    <source>
        <strain evidence="10 11">HL17</strain>
    </source>
</reference>
<evidence type="ECO:0000256" key="1">
    <source>
        <dbReference type="ARBA" id="ARBA00004651"/>
    </source>
</evidence>
<feature type="transmembrane region" description="Helical" evidence="7">
    <location>
        <begin position="482"/>
        <end position="499"/>
    </location>
</feature>
<protein>
    <submittedName>
        <fullName evidence="10">Iron ABC transporter permease</fullName>
    </submittedName>
</protein>
<feature type="transmembrane region" description="Helical" evidence="7">
    <location>
        <begin position="211"/>
        <end position="233"/>
    </location>
</feature>
<dbReference type="EMBL" id="MUZR01000071">
    <property type="protein sequence ID" value="OOC08983.1"/>
    <property type="molecule type" value="Genomic_DNA"/>
</dbReference>
<proteinExistence type="inferred from homology"/>
<dbReference type="SUPFAM" id="SSF161098">
    <property type="entry name" value="MetI-like"/>
    <property type="match status" value="2"/>
</dbReference>
<evidence type="ECO:0000256" key="7">
    <source>
        <dbReference type="RuleBase" id="RU363032"/>
    </source>
</evidence>
<dbReference type="PANTHER" id="PTHR30183">
    <property type="entry name" value="MOLYBDENUM TRANSPORT SYSTEM PERMEASE PROTEIN MODB"/>
    <property type="match status" value="1"/>
</dbReference>
<comment type="similarity">
    <text evidence="7">Belongs to the binding-protein-dependent transport system permease family.</text>
</comment>
<keyword evidence="5 7" id="KW-1133">Transmembrane helix</keyword>
<dbReference type="InterPro" id="IPR000515">
    <property type="entry name" value="MetI-like"/>
</dbReference>
<dbReference type="RefSeq" id="WP_077244931.1">
    <property type="nucleotide sequence ID" value="NZ_MUZR01000071.1"/>
</dbReference>
<feature type="region of interest" description="Disordered" evidence="8">
    <location>
        <begin position="556"/>
        <end position="599"/>
    </location>
</feature>
<feature type="transmembrane region" description="Helical" evidence="7">
    <location>
        <begin position="348"/>
        <end position="368"/>
    </location>
</feature>
<keyword evidence="11" id="KW-1185">Reference proteome</keyword>
<dbReference type="Gene3D" id="1.10.3720.10">
    <property type="entry name" value="MetI-like"/>
    <property type="match status" value="2"/>
</dbReference>
<keyword evidence="3" id="KW-1003">Cell membrane</keyword>
<feature type="domain" description="ABC transmembrane type-1" evidence="9">
    <location>
        <begin position="344"/>
        <end position="554"/>
    </location>
</feature>
<feature type="transmembrane region" description="Helical" evidence="7">
    <location>
        <begin position="380"/>
        <end position="406"/>
    </location>
</feature>
<evidence type="ECO:0000256" key="2">
    <source>
        <dbReference type="ARBA" id="ARBA00022448"/>
    </source>
</evidence>
<dbReference type="Pfam" id="PF00528">
    <property type="entry name" value="BPD_transp_1"/>
    <property type="match status" value="2"/>
</dbReference>
<dbReference type="GO" id="GO:0005886">
    <property type="term" value="C:plasma membrane"/>
    <property type="evidence" value="ECO:0007669"/>
    <property type="project" value="UniProtKB-SubCell"/>
</dbReference>
<feature type="transmembrane region" description="Helical" evidence="7">
    <location>
        <begin position="152"/>
        <end position="172"/>
    </location>
</feature>
<feature type="transmembrane region" description="Helical" evidence="7">
    <location>
        <begin position="304"/>
        <end position="328"/>
    </location>
</feature>
<comment type="caution">
    <text evidence="10">The sequence shown here is derived from an EMBL/GenBank/DDBJ whole genome shotgun (WGS) entry which is preliminary data.</text>
</comment>
<evidence type="ECO:0000256" key="3">
    <source>
        <dbReference type="ARBA" id="ARBA00022475"/>
    </source>
</evidence>
<sequence>MTDSVTSTGARMPAFRRPRLPLSPWSLVAVITALVLALPVLVIFGHVFIPAGEVWEHLRQTVLADYVTNSLVLLVGVGIGVLLIGVPVAWLISMCEFPGRSVFQWALMLPLAMPAYIIAYTYTGMLDFSGPVQGLIRELTGLGYGEYWFPEIRSLGGAMVMLLLVLYPYVYLLSRAAFLEQSVCVLEVSRTLGAGPWEGFRRVALPLARPAIIAGLTLALMEVLADYGTVAYFGVSTFTTGIFRTWYGLGDPAAAAQLAAVLLSFVFVLILLERWSRAKARFHHTSRRYSTLPRYRLRGWKASGAFLACLLPVLFGFLIPTVQLAIWAFQTTDQWMNPRFAGLVFNTFWLAIAAAIIAVALALVLAYAQRMEGGRITHVAVRIAGMGYAVPGTVIAIGIMIPFAAFDNALDSFMRDTFGVSTGLLLSGTVFALLFAYAVRFLAVSLQTVEAGLGKIQPSMDDAARSLGLHPVKTLWRVHMPIMRGTLLTALLLVFVDVLKELPATLILRPFDFNTLAVRAFELAGDERLRESSSAALAIVLVGLVPVILLSTTIGRSRPGQGAPADEPAEDPGRRPRSRALAAPAGATMNPSADEAQDR</sequence>
<evidence type="ECO:0000259" key="9">
    <source>
        <dbReference type="PROSITE" id="PS50928"/>
    </source>
</evidence>
<feature type="transmembrane region" description="Helical" evidence="7">
    <location>
        <begin position="418"/>
        <end position="439"/>
    </location>
</feature>
<feature type="transmembrane region" description="Helical" evidence="7">
    <location>
        <begin position="102"/>
        <end position="122"/>
    </location>
</feature>
<feature type="transmembrane region" description="Helical" evidence="7">
    <location>
        <begin position="535"/>
        <end position="554"/>
    </location>
</feature>
<name>A0A1V2ZVY1_9GAMM</name>
<dbReference type="STRING" id="252474.B1A74_13490"/>
<keyword evidence="6 7" id="KW-0472">Membrane</keyword>
<accession>A0A1V2ZVY1</accession>
<dbReference type="AlphaFoldDB" id="A0A1V2ZVY1"/>
<evidence type="ECO:0000256" key="4">
    <source>
        <dbReference type="ARBA" id="ARBA00022692"/>
    </source>
</evidence>
<comment type="subcellular location">
    <subcellularLocation>
        <location evidence="1 7">Cell membrane</location>
        <topology evidence="1 7">Multi-pass membrane protein</topology>
    </subcellularLocation>
</comment>
<feature type="domain" description="ABC transmembrane type-1" evidence="9">
    <location>
        <begin position="67"/>
        <end position="271"/>
    </location>
</feature>
<feature type="transmembrane region" description="Helical" evidence="7">
    <location>
        <begin position="69"/>
        <end position="90"/>
    </location>
</feature>
<dbReference type="GO" id="GO:0055085">
    <property type="term" value="P:transmembrane transport"/>
    <property type="evidence" value="ECO:0007669"/>
    <property type="project" value="InterPro"/>
</dbReference>
<dbReference type="InterPro" id="IPR035906">
    <property type="entry name" value="MetI-like_sf"/>
</dbReference>
<evidence type="ECO:0000313" key="10">
    <source>
        <dbReference type="EMBL" id="OOC08983.1"/>
    </source>
</evidence>
<evidence type="ECO:0000256" key="6">
    <source>
        <dbReference type="ARBA" id="ARBA00023136"/>
    </source>
</evidence>
<dbReference type="FunFam" id="1.10.3720.10:FF:000088">
    <property type="entry name" value="Iron(III) ABC transporter, permease protein"/>
    <property type="match status" value="1"/>
</dbReference>
<dbReference type="PROSITE" id="PS50928">
    <property type="entry name" value="ABC_TM1"/>
    <property type="match status" value="2"/>
</dbReference>